<proteinExistence type="predicted"/>
<organism evidence="2 3">
    <name type="scientific">Cylicostephanus goldi</name>
    <name type="common">Nematode worm</name>
    <dbReference type="NCBI Taxonomy" id="71465"/>
    <lineage>
        <taxon>Eukaryota</taxon>
        <taxon>Metazoa</taxon>
        <taxon>Ecdysozoa</taxon>
        <taxon>Nematoda</taxon>
        <taxon>Chromadorea</taxon>
        <taxon>Rhabditida</taxon>
        <taxon>Rhabditina</taxon>
        <taxon>Rhabditomorpha</taxon>
        <taxon>Strongyloidea</taxon>
        <taxon>Strongylidae</taxon>
        <taxon>Cylicostephanus</taxon>
    </lineage>
</organism>
<feature type="compositionally biased region" description="Basic and acidic residues" evidence="1">
    <location>
        <begin position="107"/>
        <end position="117"/>
    </location>
</feature>
<feature type="region of interest" description="Disordered" evidence="1">
    <location>
        <begin position="1"/>
        <end position="132"/>
    </location>
</feature>
<accession>A0A3P6R9T1</accession>
<feature type="compositionally biased region" description="Basic and acidic residues" evidence="1">
    <location>
        <begin position="61"/>
        <end position="72"/>
    </location>
</feature>
<dbReference type="EMBL" id="UYRV01012828">
    <property type="protein sequence ID" value="VDK59196.1"/>
    <property type="molecule type" value="Genomic_DNA"/>
</dbReference>
<keyword evidence="3" id="KW-1185">Reference proteome</keyword>
<reference evidence="2 3" key="1">
    <citation type="submission" date="2018-11" db="EMBL/GenBank/DDBJ databases">
        <authorList>
            <consortium name="Pathogen Informatics"/>
        </authorList>
    </citation>
    <scope>NUCLEOTIDE SEQUENCE [LARGE SCALE GENOMIC DNA]</scope>
</reference>
<dbReference type="Proteomes" id="UP000271889">
    <property type="component" value="Unassembled WGS sequence"/>
</dbReference>
<feature type="compositionally biased region" description="Basic and acidic residues" evidence="1">
    <location>
        <begin position="29"/>
        <end position="40"/>
    </location>
</feature>
<evidence type="ECO:0000313" key="2">
    <source>
        <dbReference type="EMBL" id="VDK59196.1"/>
    </source>
</evidence>
<dbReference type="AlphaFoldDB" id="A0A3P6R9T1"/>
<sequence length="132" mass="15575">MPKVLSQASARNKEERVRASGIIRAGRRRGYEDYDEDPRRWRNSRINDPSIGDKDDDEDSWQSRDRERETGRVRASGIIRADRRRGHEGRNSRINDPSSGDEEDYEDSWKQPRDREQVPWAYPPSGRARDNY</sequence>
<evidence type="ECO:0000313" key="3">
    <source>
        <dbReference type="Proteomes" id="UP000271889"/>
    </source>
</evidence>
<protein>
    <submittedName>
        <fullName evidence="2">Uncharacterized protein</fullName>
    </submittedName>
</protein>
<name>A0A3P6R9T1_CYLGO</name>
<feature type="compositionally biased region" description="Polar residues" evidence="1">
    <location>
        <begin position="1"/>
        <end position="10"/>
    </location>
</feature>
<evidence type="ECO:0000256" key="1">
    <source>
        <dbReference type="SAM" id="MobiDB-lite"/>
    </source>
</evidence>
<gene>
    <name evidence="2" type="ORF">CGOC_LOCUS4579</name>
</gene>